<sequence length="38" mass="4579">MVKKLFFSYSASPYKLLITNICYFVYRYQSSIYMLSPL</sequence>
<keyword evidence="1" id="KW-1133">Transmembrane helix</keyword>
<gene>
    <name evidence="2" type="ORF">M097_1339</name>
</gene>
<organism evidence="2 3">
    <name type="scientific">Phocaeicola vulgatus str. 3775 SL</name>
    <name type="common">B</name>
    <name type="synonym">iv</name>
    <dbReference type="NCBI Taxonomy" id="1339350"/>
    <lineage>
        <taxon>Bacteria</taxon>
        <taxon>Pseudomonadati</taxon>
        <taxon>Bacteroidota</taxon>
        <taxon>Bacteroidia</taxon>
        <taxon>Bacteroidales</taxon>
        <taxon>Bacteroidaceae</taxon>
        <taxon>Phocaeicola</taxon>
    </lineage>
</organism>
<evidence type="ECO:0000313" key="3">
    <source>
        <dbReference type="Proteomes" id="UP000028134"/>
    </source>
</evidence>
<protein>
    <submittedName>
        <fullName evidence="2">Uncharacterized protein</fullName>
    </submittedName>
</protein>
<reference evidence="2 3" key="1">
    <citation type="submission" date="2014-04" db="EMBL/GenBank/DDBJ databases">
        <authorList>
            <person name="Sears C."/>
            <person name="Carroll K."/>
            <person name="Sack B.R."/>
            <person name="Qadri F."/>
            <person name="Myers L.L."/>
            <person name="Chung G.-T."/>
            <person name="Escheverria P."/>
            <person name="Fraser C.M."/>
            <person name="Sadzewicz L."/>
            <person name="Shefchek K.A."/>
            <person name="Tallon L."/>
            <person name="Das S.P."/>
            <person name="Daugherty S."/>
            <person name="Mongodin E.F."/>
        </authorList>
    </citation>
    <scope>NUCLEOTIDE SEQUENCE [LARGE SCALE GENOMIC DNA]</scope>
    <source>
        <strain evidence="3">3775 SL(B) 10 (iv)</strain>
    </source>
</reference>
<feature type="transmembrane region" description="Helical" evidence="1">
    <location>
        <begin position="6"/>
        <end position="26"/>
    </location>
</feature>
<evidence type="ECO:0000313" key="2">
    <source>
        <dbReference type="EMBL" id="KDS32460.1"/>
    </source>
</evidence>
<dbReference type="Proteomes" id="UP000028134">
    <property type="component" value="Unassembled WGS sequence"/>
</dbReference>
<proteinExistence type="predicted"/>
<keyword evidence="1" id="KW-0472">Membrane</keyword>
<keyword evidence="1" id="KW-0812">Transmembrane</keyword>
<comment type="caution">
    <text evidence="2">The sequence shown here is derived from an EMBL/GenBank/DDBJ whole genome shotgun (WGS) entry which is preliminary data.</text>
</comment>
<evidence type="ECO:0000256" key="1">
    <source>
        <dbReference type="SAM" id="Phobius"/>
    </source>
</evidence>
<accession>A0A078RAU4</accession>
<name>A0A078RAU4_PHOVU</name>
<dbReference type="EMBL" id="JNHI01000005">
    <property type="protein sequence ID" value="KDS32460.1"/>
    <property type="molecule type" value="Genomic_DNA"/>
</dbReference>
<dbReference type="AlphaFoldDB" id="A0A078RAU4"/>